<protein>
    <submittedName>
        <fullName evidence="7">Threonine/homoserine/homoserine lactone efflux protein</fullName>
    </submittedName>
</protein>
<keyword evidence="8" id="KW-1185">Reference proteome</keyword>
<feature type="transmembrane region" description="Helical" evidence="6">
    <location>
        <begin position="189"/>
        <end position="207"/>
    </location>
</feature>
<comment type="caution">
    <text evidence="7">The sequence shown here is derived from an EMBL/GenBank/DDBJ whole genome shotgun (WGS) entry which is preliminary data.</text>
</comment>
<feature type="transmembrane region" description="Helical" evidence="6">
    <location>
        <begin position="6"/>
        <end position="29"/>
    </location>
</feature>
<dbReference type="EMBL" id="JACHXI010000029">
    <property type="protein sequence ID" value="MBB3105222.1"/>
    <property type="molecule type" value="Genomic_DNA"/>
</dbReference>
<dbReference type="Pfam" id="PF01810">
    <property type="entry name" value="LysE"/>
    <property type="match status" value="1"/>
</dbReference>
<dbReference type="GO" id="GO:0005886">
    <property type="term" value="C:plasma membrane"/>
    <property type="evidence" value="ECO:0007669"/>
    <property type="project" value="UniProtKB-SubCell"/>
</dbReference>
<dbReference type="RefSeq" id="WP_183168093.1">
    <property type="nucleotide sequence ID" value="NZ_JACHXI010000029.1"/>
</dbReference>
<evidence type="ECO:0000313" key="8">
    <source>
        <dbReference type="Proteomes" id="UP000549250"/>
    </source>
</evidence>
<feature type="transmembrane region" description="Helical" evidence="6">
    <location>
        <begin position="148"/>
        <end position="177"/>
    </location>
</feature>
<keyword evidence="4 6" id="KW-1133">Transmembrane helix</keyword>
<evidence type="ECO:0000256" key="1">
    <source>
        <dbReference type="ARBA" id="ARBA00004651"/>
    </source>
</evidence>
<evidence type="ECO:0000256" key="4">
    <source>
        <dbReference type="ARBA" id="ARBA00022989"/>
    </source>
</evidence>
<organism evidence="7 8">
    <name type="scientific">Azomonas macrocytogenes</name>
    <name type="common">Azotobacter macrocytogenes</name>
    <dbReference type="NCBI Taxonomy" id="69962"/>
    <lineage>
        <taxon>Bacteria</taxon>
        <taxon>Pseudomonadati</taxon>
        <taxon>Pseudomonadota</taxon>
        <taxon>Gammaproteobacteria</taxon>
        <taxon>Pseudomonadales</taxon>
        <taxon>Pseudomonadaceae</taxon>
        <taxon>Azomonas</taxon>
    </lineage>
</organism>
<keyword evidence="2" id="KW-1003">Cell membrane</keyword>
<evidence type="ECO:0000256" key="5">
    <source>
        <dbReference type="ARBA" id="ARBA00023136"/>
    </source>
</evidence>
<name>A0A839T6Z3_AZOMA</name>
<dbReference type="PIRSF" id="PIRSF006324">
    <property type="entry name" value="LeuE"/>
    <property type="match status" value="1"/>
</dbReference>
<proteinExistence type="predicted"/>
<dbReference type="PANTHER" id="PTHR30086">
    <property type="entry name" value="ARGININE EXPORTER PROTEIN ARGO"/>
    <property type="match status" value="1"/>
</dbReference>
<evidence type="ECO:0000313" key="7">
    <source>
        <dbReference type="EMBL" id="MBB3105222.1"/>
    </source>
</evidence>
<dbReference type="AlphaFoldDB" id="A0A839T6Z3"/>
<dbReference type="Proteomes" id="UP000549250">
    <property type="component" value="Unassembled WGS sequence"/>
</dbReference>
<keyword evidence="5 6" id="KW-0472">Membrane</keyword>
<evidence type="ECO:0000256" key="6">
    <source>
        <dbReference type="SAM" id="Phobius"/>
    </source>
</evidence>
<comment type="subcellular location">
    <subcellularLocation>
        <location evidence="1">Cell membrane</location>
        <topology evidence="1">Multi-pass membrane protein</topology>
    </subcellularLocation>
</comment>
<evidence type="ECO:0000256" key="3">
    <source>
        <dbReference type="ARBA" id="ARBA00022692"/>
    </source>
</evidence>
<keyword evidence="3 6" id="KW-0812">Transmembrane</keyword>
<gene>
    <name evidence="7" type="ORF">FHR87_003657</name>
</gene>
<accession>A0A839T6Z3</accession>
<reference evidence="7 8" key="1">
    <citation type="submission" date="2020-08" db="EMBL/GenBank/DDBJ databases">
        <title>Genomic Encyclopedia of Type Strains, Phase III (KMG-III): the genomes of soil and plant-associated and newly described type strains.</title>
        <authorList>
            <person name="Whitman W."/>
        </authorList>
    </citation>
    <scope>NUCLEOTIDE SEQUENCE [LARGE SCALE GENOMIC DNA]</scope>
    <source>
        <strain evidence="7 8">CECT 4462</strain>
    </source>
</reference>
<dbReference type="GO" id="GO:0015171">
    <property type="term" value="F:amino acid transmembrane transporter activity"/>
    <property type="evidence" value="ECO:0007669"/>
    <property type="project" value="TreeGrafter"/>
</dbReference>
<dbReference type="PANTHER" id="PTHR30086:SF20">
    <property type="entry name" value="ARGININE EXPORTER PROTEIN ARGO-RELATED"/>
    <property type="match status" value="1"/>
</dbReference>
<feature type="transmembrane region" description="Helical" evidence="6">
    <location>
        <begin position="41"/>
        <end position="69"/>
    </location>
</feature>
<evidence type="ECO:0000256" key="2">
    <source>
        <dbReference type="ARBA" id="ARBA00022475"/>
    </source>
</evidence>
<dbReference type="InterPro" id="IPR001123">
    <property type="entry name" value="LeuE-type"/>
</dbReference>
<sequence length="211" mass="22386">MTVTQALIEFLVAVSILTITPGVDTALVLRTAAAGGSRRAAFTALGVAVGCLIWGAAAAVGLGALLIASTTAFTVVKWSGATYLVWLGVKLLLKPRRSLTGAASPATESQESLLAALRRGFLTNILNPKVGLFYITFLPQFVPPEVNLASFTFLLACIHVSLALMWFAALIAATVPLSNFLARRRVMTVLDRMTGCVFVYFGLNLALGRQQ</sequence>